<dbReference type="InterPro" id="IPR013899">
    <property type="entry name" value="DUF1771"/>
</dbReference>
<dbReference type="PROSITE" id="PS50828">
    <property type="entry name" value="SMR"/>
    <property type="match status" value="1"/>
</dbReference>
<dbReference type="SUPFAM" id="SSF160443">
    <property type="entry name" value="SMR domain-like"/>
    <property type="match status" value="1"/>
</dbReference>
<name>A0AAD7F2K0_9AGAR</name>
<dbReference type="InterPro" id="IPR002625">
    <property type="entry name" value="Smr_dom"/>
</dbReference>
<dbReference type="InterPro" id="IPR053020">
    <property type="entry name" value="Smr_domain_protein"/>
</dbReference>
<sequence length="233" mass="26299">MGRFWTTVAVVAGLWVVLDWYFRKDSSSSDREDGSPPSDQIRPPPDVRVLRPPPRQYTPVVRGRGRGARRIVRLPPSDTAIPPPLRESQDDLPLSGAVLRERAAEANRLRGEAFAESQNMHRLGLRDEARRLSQEGKEHKERMDKLNKAASERIFLENNENRNDIDGVDLHRLFVKEALLKVQEVILAAQRRGESTVRFIVGQGLHSIDGAPRLKPELTSRIQDGAYCFHGSA</sequence>
<feature type="region of interest" description="Disordered" evidence="1">
    <location>
        <begin position="26"/>
        <end position="66"/>
    </location>
</feature>
<keyword evidence="4" id="KW-1185">Reference proteome</keyword>
<dbReference type="Pfam" id="PF08590">
    <property type="entry name" value="DUF1771"/>
    <property type="match status" value="1"/>
</dbReference>
<comment type="caution">
    <text evidence="3">The sequence shown here is derived from an EMBL/GenBank/DDBJ whole genome shotgun (WGS) entry which is preliminary data.</text>
</comment>
<protein>
    <recommendedName>
        <fullName evidence="2">Smr domain-containing protein</fullName>
    </recommendedName>
</protein>
<organism evidence="3 4">
    <name type="scientific">Mycena albidolilacea</name>
    <dbReference type="NCBI Taxonomy" id="1033008"/>
    <lineage>
        <taxon>Eukaryota</taxon>
        <taxon>Fungi</taxon>
        <taxon>Dikarya</taxon>
        <taxon>Basidiomycota</taxon>
        <taxon>Agaricomycotina</taxon>
        <taxon>Agaricomycetes</taxon>
        <taxon>Agaricomycetidae</taxon>
        <taxon>Agaricales</taxon>
        <taxon>Marasmiineae</taxon>
        <taxon>Mycenaceae</taxon>
        <taxon>Mycena</taxon>
    </lineage>
</organism>
<feature type="compositionally biased region" description="Pro residues" evidence="1">
    <location>
        <begin position="42"/>
        <end position="56"/>
    </location>
</feature>
<dbReference type="Pfam" id="PF01713">
    <property type="entry name" value="Smr"/>
    <property type="match status" value="1"/>
</dbReference>
<dbReference type="EMBL" id="JARIHO010000005">
    <property type="protein sequence ID" value="KAJ7361434.1"/>
    <property type="molecule type" value="Genomic_DNA"/>
</dbReference>
<evidence type="ECO:0000313" key="3">
    <source>
        <dbReference type="EMBL" id="KAJ7361434.1"/>
    </source>
</evidence>
<evidence type="ECO:0000313" key="4">
    <source>
        <dbReference type="Proteomes" id="UP001218218"/>
    </source>
</evidence>
<dbReference type="PANTHER" id="PTHR47417:SF1">
    <property type="entry name" value="SMR DOMAIN-CONTAINING PROTEIN YPL199C"/>
    <property type="match status" value="1"/>
</dbReference>
<evidence type="ECO:0000259" key="2">
    <source>
        <dbReference type="PROSITE" id="PS50828"/>
    </source>
</evidence>
<dbReference type="AlphaFoldDB" id="A0AAD7F2K0"/>
<dbReference type="PANTHER" id="PTHR47417">
    <property type="entry name" value="SMR DOMAIN-CONTAINING PROTEIN YPL199C"/>
    <property type="match status" value="1"/>
</dbReference>
<dbReference type="InterPro" id="IPR036063">
    <property type="entry name" value="Smr_dom_sf"/>
</dbReference>
<evidence type="ECO:0000256" key="1">
    <source>
        <dbReference type="SAM" id="MobiDB-lite"/>
    </source>
</evidence>
<proteinExistence type="predicted"/>
<accession>A0AAD7F2K0</accession>
<gene>
    <name evidence="3" type="ORF">DFH08DRAFT_374164</name>
</gene>
<dbReference type="Proteomes" id="UP001218218">
    <property type="component" value="Unassembled WGS sequence"/>
</dbReference>
<dbReference type="Gene3D" id="3.30.1370.110">
    <property type="match status" value="1"/>
</dbReference>
<dbReference type="SMART" id="SM01162">
    <property type="entry name" value="DUF1771"/>
    <property type="match status" value="1"/>
</dbReference>
<feature type="domain" description="Smr" evidence="2">
    <location>
        <begin position="168"/>
        <end position="233"/>
    </location>
</feature>
<reference evidence="3" key="1">
    <citation type="submission" date="2023-03" db="EMBL/GenBank/DDBJ databases">
        <title>Massive genome expansion in bonnet fungi (Mycena s.s.) driven by repeated elements and novel gene families across ecological guilds.</title>
        <authorList>
            <consortium name="Lawrence Berkeley National Laboratory"/>
            <person name="Harder C.B."/>
            <person name="Miyauchi S."/>
            <person name="Viragh M."/>
            <person name="Kuo A."/>
            <person name="Thoen E."/>
            <person name="Andreopoulos B."/>
            <person name="Lu D."/>
            <person name="Skrede I."/>
            <person name="Drula E."/>
            <person name="Henrissat B."/>
            <person name="Morin E."/>
            <person name="Kohler A."/>
            <person name="Barry K."/>
            <person name="LaButti K."/>
            <person name="Morin E."/>
            <person name="Salamov A."/>
            <person name="Lipzen A."/>
            <person name="Mereny Z."/>
            <person name="Hegedus B."/>
            <person name="Baldrian P."/>
            <person name="Stursova M."/>
            <person name="Weitz H."/>
            <person name="Taylor A."/>
            <person name="Grigoriev I.V."/>
            <person name="Nagy L.G."/>
            <person name="Martin F."/>
            <person name="Kauserud H."/>
        </authorList>
    </citation>
    <scope>NUCLEOTIDE SEQUENCE</scope>
    <source>
        <strain evidence="3">CBHHK002</strain>
    </source>
</reference>